<keyword evidence="1" id="KW-0677">Repeat</keyword>
<organism evidence="4 5">
    <name type="scientific">Truncatella angustata</name>
    <dbReference type="NCBI Taxonomy" id="152316"/>
    <lineage>
        <taxon>Eukaryota</taxon>
        <taxon>Fungi</taxon>
        <taxon>Dikarya</taxon>
        <taxon>Ascomycota</taxon>
        <taxon>Pezizomycotina</taxon>
        <taxon>Sordariomycetes</taxon>
        <taxon>Xylariomycetidae</taxon>
        <taxon>Amphisphaeriales</taxon>
        <taxon>Sporocadaceae</taxon>
        <taxon>Truncatella</taxon>
    </lineage>
</organism>
<evidence type="ECO:0000313" key="4">
    <source>
        <dbReference type="EMBL" id="KAH6652789.1"/>
    </source>
</evidence>
<dbReference type="Gene3D" id="1.25.40.20">
    <property type="entry name" value="Ankyrin repeat-containing domain"/>
    <property type="match status" value="1"/>
</dbReference>
<dbReference type="InterPro" id="IPR036770">
    <property type="entry name" value="Ankyrin_rpt-contain_sf"/>
</dbReference>
<dbReference type="EMBL" id="JAGPXC010000005">
    <property type="protein sequence ID" value="KAH6652789.1"/>
    <property type="molecule type" value="Genomic_DNA"/>
</dbReference>
<name>A0A9P8ZXA0_9PEZI</name>
<protein>
    <recommendedName>
        <fullName evidence="6">Fungal N-terminal domain-containing protein</fullName>
    </recommendedName>
</protein>
<dbReference type="Pfam" id="PF12796">
    <property type="entry name" value="Ank_2"/>
    <property type="match status" value="1"/>
</dbReference>
<evidence type="ECO:0000313" key="5">
    <source>
        <dbReference type="Proteomes" id="UP000758603"/>
    </source>
</evidence>
<proteinExistence type="predicted"/>
<dbReference type="OrthoDB" id="341259at2759"/>
<dbReference type="InterPro" id="IPR002110">
    <property type="entry name" value="Ankyrin_rpt"/>
</dbReference>
<keyword evidence="5" id="KW-1185">Reference proteome</keyword>
<dbReference type="SUPFAM" id="SSF48403">
    <property type="entry name" value="Ankyrin repeat"/>
    <property type="match status" value="1"/>
</dbReference>
<sequence length="823" mass="92656">MEALVAVGVASNLVQFVDFAVKLIRTSNELRHNAASAENREHVLLTIHLQKIATDINNTSQAIEQHNLSESPDDEALRPVIKGCCLLAQQLLQRLEGCGIRPGQTNTFTARARSTLKCMWNKREVQDISDRLERFRTEISLHLICQIEQRQMLYQTLLPKKEDLAALQDTVNELQSQIRSIQSQFDTRSGQLQSMPNFSILLGSEQPQSLSETARAVTVVASKQDEILEQLGYLKQDLATTQNQNDAMFDSLASFKTSNEELYNQSTQAAASFAEFGPAFQTALRTGLLECQQAILAGVEKSVKDALKTEFTDLQAILSPTVQNPYVCMANDCAMRDPRSETSDLDCVTRKDSWPSEVNHRAYFSIHEKKNIRRQDSVVLHSYFRIKTSKIGTMLIMIWYKVKFDHLGSSKSVFELAVNLVPNLSWFSTGCSATFRKEVDNKGVLQLNHHLHTYRVIQVEHDAIRAVERGDLEIVRMMLDERTVLPTDRDSGGSTLLHYAVAHGRLDILKALVARGADVNAQDGIGRSPLVWALLPTILLLNDEGFAILYYLQSLSSTDMSCLWEDHLRGTMITDLVIFPVSQTVDIQHKLKDWDVACKSVEVELNDHTCSFNESLVCHFSFWTPNSPEVSDIRHRLNINIGGLASIQQNARATIPRVFESIVSQGLASATNNPSINVPVSFTAAIMVFHLCTARTHSLIGDLPSPNVTFRYRGYFVVGKLAFSLNFLEHVIHLGISYRPDCIFDTYQGSTIYDIFWYTDWEDVWEGILEDHGIDPSWACEENERRKRVVLGQTSAHDVASPTQSAADIVQVKRRQTYHVAEH</sequence>
<dbReference type="PANTHER" id="PTHR24173:SF74">
    <property type="entry name" value="ANKYRIN REPEAT DOMAIN-CONTAINING PROTEIN 16"/>
    <property type="match status" value="1"/>
</dbReference>
<dbReference type="PANTHER" id="PTHR24173">
    <property type="entry name" value="ANKYRIN REPEAT CONTAINING"/>
    <property type="match status" value="1"/>
</dbReference>
<evidence type="ECO:0000256" key="2">
    <source>
        <dbReference type="ARBA" id="ARBA00023043"/>
    </source>
</evidence>
<dbReference type="AlphaFoldDB" id="A0A9P8ZXA0"/>
<accession>A0A9P8ZXA0</accession>
<feature type="repeat" description="ANK" evidence="3">
    <location>
        <begin position="492"/>
        <end position="524"/>
    </location>
</feature>
<gene>
    <name evidence="4" type="ORF">BKA67DRAFT_677958</name>
</gene>
<dbReference type="PROSITE" id="PS50088">
    <property type="entry name" value="ANK_REPEAT"/>
    <property type="match status" value="1"/>
</dbReference>
<dbReference type="Proteomes" id="UP000758603">
    <property type="component" value="Unassembled WGS sequence"/>
</dbReference>
<dbReference type="PROSITE" id="PS50297">
    <property type="entry name" value="ANK_REP_REGION"/>
    <property type="match status" value="1"/>
</dbReference>
<dbReference type="GeneID" id="70137732"/>
<dbReference type="RefSeq" id="XP_045957066.1">
    <property type="nucleotide sequence ID" value="XM_046108841.1"/>
</dbReference>
<dbReference type="SMART" id="SM00248">
    <property type="entry name" value="ANK"/>
    <property type="match status" value="2"/>
</dbReference>
<comment type="caution">
    <text evidence="4">The sequence shown here is derived from an EMBL/GenBank/DDBJ whole genome shotgun (WGS) entry which is preliminary data.</text>
</comment>
<evidence type="ECO:0008006" key="6">
    <source>
        <dbReference type="Google" id="ProtNLM"/>
    </source>
</evidence>
<evidence type="ECO:0000256" key="1">
    <source>
        <dbReference type="ARBA" id="ARBA00022737"/>
    </source>
</evidence>
<keyword evidence="2 3" id="KW-0040">ANK repeat</keyword>
<reference evidence="4" key="1">
    <citation type="journal article" date="2021" name="Nat. Commun.">
        <title>Genetic determinants of endophytism in the Arabidopsis root mycobiome.</title>
        <authorList>
            <person name="Mesny F."/>
            <person name="Miyauchi S."/>
            <person name="Thiergart T."/>
            <person name="Pickel B."/>
            <person name="Atanasova L."/>
            <person name="Karlsson M."/>
            <person name="Huettel B."/>
            <person name="Barry K.W."/>
            <person name="Haridas S."/>
            <person name="Chen C."/>
            <person name="Bauer D."/>
            <person name="Andreopoulos W."/>
            <person name="Pangilinan J."/>
            <person name="LaButti K."/>
            <person name="Riley R."/>
            <person name="Lipzen A."/>
            <person name="Clum A."/>
            <person name="Drula E."/>
            <person name="Henrissat B."/>
            <person name="Kohler A."/>
            <person name="Grigoriev I.V."/>
            <person name="Martin F.M."/>
            <person name="Hacquard S."/>
        </authorList>
    </citation>
    <scope>NUCLEOTIDE SEQUENCE</scope>
    <source>
        <strain evidence="4">MPI-SDFR-AT-0073</strain>
    </source>
</reference>
<evidence type="ECO:0000256" key="3">
    <source>
        <dbReference type="PROSITE-ProRule" id="PRU00023"/>
    </source>
</evidence>